<keyword evidence="7" id="KW-0067">ATP-binding</keyword>
<keyword evidence="3" id="KW-0597">Phosphoprotein</keyword>
<dbReference type="Gene3D" id="3.30.565.10">
    <property type="entry name" value="Histidine kinase-like ATPase, C-terminal domain"/>
    <property type="match status" value="1"/>
</dbReference>
<evidence type="ECO:0000256" key="9">
    <source>
        <dbReference type="PROSITE-ProRule" id="PRU00339"/>
    </source>
</evidence>
<dbReference type="EMBL" id="PPSL01000002">
    <property type="protein sequence ID" value="PQJ11855.1"/>
    <property type="molecule type" value="Genomic_DNA"/>
</dbReference>
<evidence type="ECO:0000256" key="10">
    <source>
        <dbReference type="SAM" id="Phobius"/>
    </source>
</evidence>
<evidence type="ECO:0000256" key="4">
    <source>
        <dbReference type="ARBA" id="ARBA00022679"/>
    </source>
</evidence>
<keyword evidence="8" id="KW-0902">Two-component regulatory system</keyword>
<evidence type="ECO:0000256" key="2">
    <source>
        <dbReference type="ARBA" id="ARBA00012438"/>
    </source>
</evidence>
<dbReference type="InterPro" id="IPR011990">
    <property type="entry name" value="TPR-like_helical_dom_sf"/>
</dbReference>
<dbReference type="SMART" id="SM00028">
    <property type="entry name" value="TPR"/>
    <property type="match status" value="4"/>
</dbReference>
<gene>
    <name evidence="12" type="ORF">CJD36_008660</name>
</gene>
<dbReference type="InterPro" id="IPR019734">
    <property type="entry name" value="TPR_rpt"/>
</dbReference>
<dbReference type="SUPFAM" id="SSF47384">
    <property type="entry name" value="Homodimeric domain of signal transducing histidine kinase"/>
    <property type="match status" value="1"/>
</dbReference>
<keyword evidence="9" id="KW-0802">TPR repeat</keyword>
<keyword evidence="6" id="KW-0418">Kinase</keyword>
<dbReference type="InterPro" id="IPR036097">
    <property type="entry name" value="HisK_dim/P_sf"/>
</dbReference>
<dbReference type="CDD" id="cd00082">
    <property type="entry name" value="HisKA"/>
    <property type="match status" value="1"/>
</dbReference>
<dbReference type="SUPFAM" id="SSF55874">
    <property type="entry name" value="ATPase domain of HSP90 chaperone/DNA topoisomerase II/histidine kinase"/>
    <property type="match status" value="1"/>
</dbReference>
<name>A0A2S7SZ54_9BACT</name>
<dbReference type="GO" id="GO:0030295">
    <property type="term" value="F:protein kinase activator activity"/>
    <property type="evidence" value="ECO:0007669"/>
    <property type="project" value="TreeGrafter"/>
</dbReference>
<keyword evidence="10" id="KW-1133">Transmembrane helix</keyword>
<dbReference type="InterPro" id="IPR004358">
    <property type="entry name" value="Sig_transdc_His_kin-like_C"/>
</dbReference>
<comment type="catalytic activity">
    <reaction evidence="1">
        <text>ATP + protein L-histidine = ADP + protein N-phospho-L-histidine.</text>
        <dbReference type="EC" id="2.7.13.3"/>
    </reaction>
</comment>
<dbReference type="SUPFAM" id="SSF48452">
    <property type="entry name" value="TPR-like"/>
    <property type="match status" value="2"/>
</dbReference>
<keyword evidence="5" id="KW-0547">Nucleotide-binding</keyword>
<dbReference type="GO" id="GO:0000155">
    <property type="term" value="F:phosphorelay sensor kinase activity"/>
    <property type="evidence" value="ECO:0007669"/>
    <property type="project" value="InterPro"/>
</dbReference>
<evidence type="ECO:0000256" key="7">
    <source>
        <dbReference type="ARBA" id="ARBA00022840"/>
    </source>
</evidence>
<dbReference type="Gene3D" id="1.25.40.10">
    <property type="entry name" value="Tetratricopeptide repeat domain"/>
    <property type="match status" value="2"/>
</dbReference>
<dbReference type="InterPro" id="IPR050351">
    <property type="entry name" value="BphY/WalK/GraS-like"/>
</dbReference>
<dbReference type="Gene3D" id="1.10.287.130">
    <property type="match status" value="1"/>
</dbReference>
<evidence type="ECO:0000256" key="3">
    <source>
        <dbReference type="ARBA" id="ARBA00022553"/>
    </source>
</evidence>
<sequence>MASPLKTMIMKLRNIPLYFQILLLLLSLPALCFGDDKVHEGKIAVYKQAIEKAKNTANDSSVYYAEQGLLYSLSNHYIEGQAEMLMALALIDREQGRYEQAKQRALFIIGLYRELHDLRNIALVQNFIGTLEAARKNDLAAIEYYATALELYDTIVTDHAGRMLTYMNLGKLYLQNSDVATAQMYLMGAEDLAKKVPVSDTTIALNNCLAELYLAKNKDEEALKYLQRNIILSDVPELINAHAQSLYSLGVYYNERGDASKAIDCWNRAMSIARRQNLYAMQINILLNAAEIALPQYANEYLDEAMGICNKMHNPATRARLFGELAIMYERQGKYMNAVYASKMQTKIIDSIDRINREKEFKENNTTRLLLKSNSRVRQLESLSHRNAVQSTIITIVSIALIIALTTMIVMYSRTKKLNKKLVKHEGELSELNSTKNKLFSIIGHDLRAPLARIYMVLDLYDQNIFDENEKKEIFQQLKTDTKATSETLDKLLFWGQSLMKGTSLQQLPFEARPFVQQNVDFKHSATVDKSIAVRNNIPEGLTVYADYTHFDFIVRNLLANAIKFTYENGTIEINADETMLKDMVVFSVKDNGTGIPLEQLKRIFEPFHSTEGTANEKGTGMGLMLCKEFAIKNGGDLWVESTVGKGTTFFFSMPKAAGDK</sequence>
<evidence type="ECO:0000256" key="1">
    <source>
        <dbReference type="ARBA" id="ARBA00000085"/>
    </source>
</evidence>
<dbReference type="GO" id="GO:0000156">
    <property type="term" value="F:phosphorelay response regulator activity"/>
    <property type="evidence" value="ECO:0007669"/>
    <property type="project" value="TreeGrafter"/>
</dbReference>
<dbReference type="InterPro" id="IPR005467">
    <property type="entry name" value="His_kinase_dom"/>
</dbReference>
<dbReference type="PRINTS" id="PR00344">
    <property type="entry name" value="BCTRLSENSOR"/>
</dbReference>
<feature type="transmembrane region" description="Helical" evidence="10">
    <location>
        <begin position="393"/>
        <end position="412"/>
    </location>
</feature>
<organism evidence="12 13">
    <name type="scientific">Flavipsychrobacter stenotrophus</name>
    <dbReference type="NCBI Taxonomy" id="2077091"/>
    <lineage>
        <taxon>Bacteria</taxon>
        <taxon>Pseudomonadati</taxon>
        <taxon>Bacteroidota</taxon>
        <taxon>Chitinophagia</taxon>
        <taxon>Chitinophagales</taxon>
        <taxon>Chitinophagaceae</taxon>
        <taxon>Flavipsychrobacter</taxon>
    </lineage>
</organism>
<evidence type="ECO:0000259" key="11">
    <source>
        <dbReference type="PROSITE" id="PS50109"/>
    </source>
</evidence>
<dbReference type="Pfam" id="PF02518">
    <property type="entry name" value="HATPase_c"/>
    <property type="match status" value="1"/>
</dbReference>
<keyword evidence="10" id="KW-0472">Membrane</keyword>
<dbReference type="InterPro" id="IPR036890">
    <property type="entry name" value="HATPase_C_sf"/>
</dbReference>
<dbReference type="AlphaFoldDB" id="A0A2S7SZ54"/>
<dbReference type="CDD" id="cd00075">
    <property type="entry name" value="HATPase"/>
    <property type="match status" value="1"/>
</dbReference>
<dbReference type="PANTHER" id="PTHR42878">
    <property type="entry name" value="TWO-COMPONENT HISTIDINE KINASE"/>
    <property type="match status" value="1"/>
</dbReference>
<evidence type="ECO:0000256" key="8">
    <source>
        <dbReference type="ARBA" id="ARBA00023012"/>
    </source>
</evidence>
<evidence type="ECO:0000313" key="12">
    <source>
        <dbReference type="EMBL" id="PQJ11855.1"/>
    </source>
</evidence>
<evidence type="ECO:0000313" key="13">
    <source>
        <dbReference type="Proteomes" id="UP000239872"/>
    </source>
</evidence>
<feature type="repeat" description="TPR" evidence="9">
    <location>
        <begin position="243"/>
        <end position="276"/>
    </location>
</feature>
<evidence type="ECO:0000256" key="5">
    <source>
        <dbReference type="ARBA" id="ARBA00022741"/>
    </source>
</evidence>
<dbReference type="EC" id="2.7.13.3" evidence="2"/>
<keyword evidence="10" id="KW-0812">Transmembrane</keyword>
<evidence type="ECO:0000256" key="6">
    <source>
        <dbReference type="ARBA" id="ARBA00022777"/>
    </source>
</evidence>
<dbReference type="InterPro" id="IPR003661">
    <property type="entry name" value="HisK_dim/P_dom"/>
</dbReference>
<dbReference type="PANTHER" id="PTHR42878:SF7">
    <property type="entry name" value="SENSOR HISTIDINE KINASE GLRK"/>
    <property type="match status" value="1"/>
</dbReference>
<dbReference type="Proteomes" id="UP000239872">
    <property type="component" value="Unassembled WGS sequence"/>
</dbReference>
<comment type="caution">
    <text evidence="12">The sequence shown here is derived from an EMBL/GenBank/DDBJ whole genome shotgun (WGS) entry which is preliminary data.</text>
</comment>
<accession>A0A2S7SZ54</accession>
<dbReference type="InterPro" id="IPR003594">
    <property type="entry name" value="HATPase_dom"/>
</dbReference>
<dbReference type="PROSITE" id="PS50005">
    <property type="entry name" value="TPR"/>
    <property type="match status" value="1"/>
</dbReference>
<feature type="domain" description="Histidine kinase" evidence="11">
    <location>
        <begin position="442"/>
        <end position="658"/>
    </location>
</feature>
<keyword evidence="13" id="KW-1185">Reference proteome</keyword>
<dbReference type="SMART" id="SM00387">
    <property type="entry name" value="HATPase_c"/>
    <property type="match status" value="1"/>
</dbReference>
<dbReference type="PROSITE" id="PS50109">
    <property type="entry name" value="HIS_KIN"/>
    <property type="match status" value="1"/>
</dbReference>
<dbReference type="GO" id="GO:0007234">
    <property type="term" value="P:osmosensory signaling via phosphorelay pathway"/>
    <property type="evidence" value="ECO:0007669"/>
    <property type="project" value="TreeGrafter"/>
</dbReference>
<proteinExistence type="predicted"/>
<keyword evidence="4" id="KW-0808">Transferase</keyword>
<dbReference type="GO" id="GO:0005524">
    <property type="term" value="F:ATP binding"/>
    <property type="evidence" value="ECO:0007669"/>
    <property type="project" value="UniProtKB-KW"/>
</dbReference>
<reference evidence="12 13" key="1">
    <citation type="submission" date="2018-01" db="EMBL/GenBank/DDBJ databases">
        <title>A novel member of the phylum Bacteroidetes isolated from glacier ice.</title>
        <authorList>
            <person name="Liu Q."/>
            <person name="Xin Y.-H."/>
        </authorList>
    </citation>
    <scope>NUCLEOTIDE SEQUENCE [LARGE SCALE GENOMIC DNA]</scope>
    <source>
        <strain evidence="12 13">RB1R16</strain>
    </source>
</reference>
<protein>
    <recommendedName>
        <fullName evidence="2">histidine kinase</fullName>
        <ecNumber evidence="2">2.7.13.3</ecNumber>
    </recommendedName>
</protein>